<evidence type="ECO:0000313" key="2">
    <source>
        <dbReference type="EMBL" id="EDS12879.1"/>
    </source>
</evidence>
<gene>
    <name evidence="2" type="ORF">ANACOL_00432</name>
</gene>
<proteinExistence type="predicted"/>
<sequence>MLWYPQVGIVYAQTACRPHRLYSINALIGRSIREATRQRRRAETPRPPRRDGAGLQARPARAAAKCAREHAVRTVYIRVGRRVSPR</sequence>
<dbReference type="Proteomes" id="UP000003803">
    <property type="component" value="Unassembled WGS sequence"/>
</dbReference>
<organism evidence="2 3">
    <name type="scientific">Anaerotruncus colihominis DSM 17241</name>
    <dbReference type="NCBI Taxonomy" id="445972"/>
    <lineage>
        <taxon>Bacteria</taxon>
        <taxon>Bacillati</taxon>
        <taxon>Bacillota</taxon>
        <taxon>Clostridia</taxon>
        <taxon>Eubacteriales</taxon>
        <taxon>Oscillospiraceae</taxon>
        <taxon>Anaerotruncus</taxon>
    </lineage>
</organism>
<comment type="caution">
    <text evidence="2">The sequence shown here is derived from an EMBL/GenBank/DDBJ whole genome shotgun (WGS) entry which is preliminary data.</text>
</comment>
<feature type="region of interest" description="Disordered" evidence="1">
    <location>
        <begin position="33"/>
        <end position="59"/>
    </location>
</feature>
<name>B0P6Q4_9FIRM</name>
<dbReference type="HOGENOM" id="CLU_2491011_0_0_9"/>
<dbReference type="AlphaFoldDB" id="B0P6Q4"/>
<accession>B0P6Q4</accession>
<evidence type="ECO:0000256" key="1">
    <source>
        <dbReference type="SAM" id="MobiDB-lite"/>
    </source>
</evidence>
<keyword evidence="3" id="KW-1185">Reference proteome</keyword>
<dbReference type="EMBL" id="ABGD02000005">
    <property type="protein sequence ID" value="EDS12879.1"/>
    <property type="molecule type" value="Genomic_DNA"/>
</dbReference>
<feature type="compositionally biased region" description="Basic and acidic residues" evidence="1">
    <location>
        <begin position="33"/>
        <end position="52"/>
    </location>
</feature>
<evidence type="ECO:0000313" key="3">
    <source>
        <dbReference type="Proteomes" id="UP000003803"/>
    </source>
</evidence>
<reference evidence="2" key="2">
    <citation type="submission" date="2013-09" db="EMBL/GenBank/DDBJ databases">
        <title>Draft genome sequence of Anaerotruncus colihominis(DSM 17241).</title>
        <authorList>
            <person name="Sudarsanam P."/>
            <person name="Ley R."/>
            <person name="Guruge J."/>
            <person name="Turnbaugh P.J."/>
            <person name="Mahowald M."/>
            <person name="Liep D."/>
            <person name="Gordon J."/>
        </authorList>
    </citation>
    <scope>NUCLEOTIDE SEQUENCE</scope>
    <source>
        <strain evidence="2">DSM 17241</strain>
    </source>
</reference>
<protein>
    <submittedName>
        <fullName evidence="2">Uncharacterized protein</fullName>
    </submittedName>
</protein>
<reference evidence="2" key="1">
    <citation type="submission" date="2007-11" db="EMBL/GenBank/DDBJ databases">
        <authorList>
            <person name="Fulton L."/>
            <person name="Clifton S."/>
            <person name="Fulton B."/>
            <person name="Xu J."/>
            <person name="Minx P."/>
            <person name="Pepin K.H."/>
            <person name="Johnson M."/>
            <person name="Thiruvilangam P."/>
            <person name="Bhonagiri V."/>
            <person name="Nash W.E."/>
            <person name="Mardis E.R."/>
            <person name="Wilson R.K."/>
        </authorList>
    </citation>
    <scope>NUCLEOTIDE SEQUENCE [LARGE SCALE GENOMIC DNA]</scope>
    <source>
        <strain evidence="2">DSM 17241</strain>
    </source>
</reference>